<protein>
    <submittedName>
        <fullName evidence="1">Uncharacterized protein</fullName>
    </submittedName>
</protein>
<evidence type="ECO:0000313" key="1">
    <source>
        <dbReference type="EMBL" id="KAJ7417089.1"/>
    </source>
</evidence>
<evidence type="ECO:0000313" key="2">
    <source>
        <dbReference type="Proteomes" id="UP001145742"/>
    </source>
</evidence>
<gene>
    <name evidence="1" type="ORF">WISP_67013</name>
</gene>
<keyword evidence="2" id="KW-1185">Reference proteome</keyword>
<dbReference type="EMBL" id="WHWB01033784">
    <property type="protein sequence ID" value="KAJ7417089.1"/>
    <property type="molecule type" value="Genomic_DNA"/>
</dbReference>
<proteinExistence type="predicted"/>
<accession>A0ABQ9DDX9</accession>
<reference evidence="1" key="1">
    <citation type="submission" date="2019-10" db="EMBL/GenBank/DDBJ databases">
        <authorList>
            <person name="Soares A.E.R."/>
            <person name="Aleixo A."/>
            <person name="Schneider P."/>
            <person name="Miyaki C.Y."/>
            <person name="Schneider M.P."/>
            <person name="Mello C."/>
            <person name="Vasconcelos A.T.R."/>
        </authorList>
    </citation>
    <scope>NUCLEOTIDE SEQUENCE</scope>
    <source>
        <tissue evidence="1">Muscle</tissue>
    </source>
</reference>
<organism evidence="1 2">
    <name type="scientific">Willisornis vidua</name>
    <name type="common">Xingu scale-backed antbird</name>
    <dbReference type="NCBI Taxonomy" id="1566151"/>
    <lineage>
        <taxon>Eukaryota</taxon>
        <taxon>Metazoa</taxon>
        <taxon>Chordata</taxon>
        <taxon>Craniata</taxon>
        <taxon>Vertebrata</taxon>
        <taxon>Euteleostomi</taxon>
        <taxon>Archelosauria</taxon>
        <taxon>Archosauria</taxon>
        <taxon>Dinosauria</taxon>
        <taxon>Saurischia</taxon>
        <taxon>Theropoda</taxon>
        <taxon>Coelurosauria</taxon>
        <taxon>Aves</taxon>
        <taxon>Neognathae</taxon>
        <taxon>Neoaves</taxon>
        <taxon>Telluraves</taxon>
        <taxon>Australaves</taxon>
        <taxon>Passeriformes</taxon>
        <taxon>Thamnophilidae</taxon>
        <taxon>Willisornis</taxon>
    </lineage>
</organism>
<name>A0ABQ9DDX9_9PASS</name>
<comment type="caution">
    <text evidence="1">The sequence shown here is derived from an EMBL/GenBank/DDBJ whole genome shotgun (WGS) entry which is preliminary data.</text>
</comment>
<sequence length="125" mass="13854">MEIAKITTCLRKLKGAAIDAIAQYGIMPLMPFMLGKLFQLGHHLQLLPRGKPLHHLSLALRGDMNLRNQPRLCTANQPWTAGCSHFPNPKHHVLHTAKATKTITMAALACHVWAQQAVPLKTDEP</sequence>
<dbReference type="Proteomes" id="UP001145742">
    <property type="component" value="Unassembled WGS sequence"/>
</dbReference>